<dbReference type="InterPro" id="IPR001763">
    <property type="entry name" value="Rhodanese-like_dom"/>
</dbReference>
<dbReference type="InterPro" id="IPR036873">
    <property type="entry name" value="Rhodanese-like_dom_sf"/>
</dbReference>
<organism evidence="2 3">
    <name type="scientific">Microscilla marina ATCC 23134</name>
    <dbReference type="NCBI Taxonomy" id="313606"/>
    <lineage>
        <taxon>Bacteria</taxon>
        <taxon>Pseudomonadati</taxon>
        <taxon>Bacteroidota</taxon>
        <taxon>Cytophagia</taxon>
        <taxon>Cytophagales</taxon>
        <taxon>Microscillaceae</taxon>
        <taxon>Microscilla</taxon>
    </lineage>
</organism>
<proteinExistence type="predicted"/>
<dbReference type="PROSITE" id="PS50206">
    <property type="entry name" value="RHODANESE_3"/>
    <property type="match status" value="1"/>
</dbReference>
<dbReference type="InterPro" id="IPR050229">
    <property type="entry name" value="GlpE_sulfurtransferase"/>
</dbReference>
<dbReference type="PANTHER" id="PTHR43031">
    <property type="entry name" value="FAD-DEPENDENT OXIDOREDUCTASE"/>
    <property type="match status" value="1"/>
</dbReference>
<reference evidence="2 3" key="1">
    <citation type="submission" date="2007-01" db="EMBL/GenBank/DDBJ databases">
        <authorList>
            <person name="Haygood M."/>
            <person name="Podell S."/>
            <person name="Anderson C."/>
            <person name="Hopkinson B."/>
            <person name="Roe K."/>
            <person name="Barbeau K."/>
            <person name="Gaasterland T."/>
            <person name="Ferriera S."/>
            <person name="Johnson J."/>
            <person name="Kravitz S."/>
            <person name="Beeson K."/>
            <person name="Sutton G."/>
            <person name="Rogers Y.-H."/>
            <person name="Friedman R."/>
            <person name="Frazier M."/>
            <person name="Venter J.C."/>
        </authorList>
    </citation>
    <scope>NUCLEOTIDE SEQUENCE [LARGE SCALE GENOMIC DNA]</scope>
    <source>
        <strain evidence="2 3">ATCC 23134</strain>
    </source>
</reference>
<dbReference type="PANTHER" id="PTHR43031:SF18">
    <property type="entry name" value="RHODANESE-RELATED SULFURTRANSFERASES"/>
    <property type="match status" value="1"/>
</dbReference>
<keyword evidence="3" id="KW-1185">Reference proteome</keyword>
<comment type="caution">
    <text evidence="2">The sequence shown here is derived from an EMBL/GenBank/DDBJ whole genome shotgun (WGS) entry which is preliminary data.</text>
</comment>
<dbReference type="Gene3D" id="3.40.250.10">
    <property type="entry name" value="Rhodanese-like domain"/>
    <property type="match status" value="1"/>
</dbReference>
<protein>
    <submittedName>
        <fullName evidence="2">Pyridine nucleotide-disulphide oxidoreductase</fullName>
    </submittedName>
</protein>
<name>A1ZSX1_MICM2</name>
<dbReference type="AlphaFoldDB" id="A1ZSX1"/>
<gene>
    <name evidence="2" type="ORF">M23134_01705</name>
</gene>
<evidence type="ECO:0000259" key="1">
    <source>
        <dbReference type="PROSITE" id="PS50206"/>
    </source>
</evidence>
<dbReference type="CDD" id="cd00158">
    <property type="entry name" value="RHOD"/>
    <property type="match status" value="1"/>
</dbReference>
<sequence length="174" mass="19168">MITPTVSNIEFTLKTKAMNKLFYICIMVVMLAACGSKKNNEAANNTEANNNKTTTNDQVNTGQSQTTVVAFTNIKPETFKQLMGSKVGIVLDVRTKAEVDKGKLPKATNIDFYKPDFDDQVAKLDKNKPVYVYCAVGGRSGKAMQKMKAAGFKEVYNLEGGFGAWQQLGYTIEK</sequence>
<dbReference type="SUPFAM" id="SSF52821">
    <property type="entry name" value="Rhodanese/Cell cycle control phosphatase"/>
    <property type="match status" value="1"/>
</dbReference>
<evidence type="ECO:0000313" key="2">
    <source>
        <dbReference type="EMBL" id="EAY26535.1"/>
    </source>
</evidence>
<dbReference type="Proteomes" id="UP000004095">
    <property type="component" value="Unassembled WGS sequence"/>
</dbReference>
<accession>A1ZSX1</accession>
<dbReference type="EMBL" id="AAWS01000033">
    <property type="protein sequence ID" value="EAY26535.1"/>
    <property type="molecule type" value="Genomic_DNA"/>
</dbReference>
<evidence type="ECO:0000313" key="3">
    <source>
        <dbReference type="Proteomes" id="UP000004095"/>
    </source>
</evidence>
<dbReference type="SMART" id="SM00450">
    <property type="entry name" value="RHOD"/>
    <property type="match status" value="1"/>
</dbReference>
<dbReference type="Pfam" id="PF00581">
    <property type="entry name" value="Rhodanese"/>
    <property type="match status" value="1"/>
</dbReference>
<dbReference type="eggNOG" id="COG0607">
    <property type="taxonomic scope" value="Bacteria"/>
</dbReference>
<feature type="domain" description="Rhodanese" evidence="1">
    <location>
        <begin position="84"/>
        <end position="174"/>
    </location>
</feature>